<proteinExistence type="predicted"/>
<feature type="compositionally biased region" description="Polar residues" evidence="1">
    <location>
        <begin position="155"/>
        <end position="165"/>
    </location>
</feature>
<reference evidence="2" key="1">
    <citation type="journal article" date="2015" name="Nature">
        <title>Complex archaea that bridge the gap between prokaryotes and eukaryotes.</title>
        <authorList>
            <person name="Spang A."/>
            <person name="Saw J.H."/>
            <person name="Jorgensen S.L."/>
            <person name="Zaremba-Niedzwiedzka K."/>
            <person name="Martijn J."/>
            <person name="Lind A.E."/>
            <person name="van Eijk R."/>
            <person name="Schleper C."/>
            <person name="Guy L."/>
            <person name="Ettema T.J."/>
        </authorList>
    </citation>
    <scope>NUCLEOTIDE SEQUENCE</scope>
</reference>
<evidence type="ECO:0000256" key="1">
    <source>
        <dbReference type="SAM" id="MobiDB-lite"/>
    </source>
</evidence>
<evidence type="ECO:0000313" key="2">
    <source>
        <dbReference type="EMBL" id="KKN90880.1"/>
    </source>
</evidence>
<name>A0A0F9UCH6_9ZZZZ</name>
<accession>A0A0F9UCH6</accession>
<dbReference type="EMBL" id="LAZR01000107">
    <property type="protein sequence ID" value="KKN90880.1"/>
    <property type="molecule type" value="Genomic_DNA"/>
</dbReference>
<protein>
    <submittedName>
        <fullName evidence="2">Uncharacterized protein</fullName>
    </submittedName>
</protein>
<feature type="region of interest" description="Disordered" evidence="1">
    <location>
        <begin position="119"/>
        <end position="165"/>
    </location>
</feature>
<dbReference type="AlphaFoldDB" id="A0A0F9UCH6"/>
<comment type="caution">
    <text evidence="2">The sequence shown here is derived from an EMBL/GenBank/DDBJ whole genome shotgun (WGS) entry which is preliminary data.</text>
</comment>
<feature type="compositionally biased region" description="Polar residues" evidence="1">
    <location>
        <begin position="119"/>
        <end position="148"/>
    </location>
</feature>
<gene>
    <name evidence="2" type="ORF">LCGC14_0224640</name>
</gene>
<organism evidence="2">
    <name type="scientific">marine sediment metagenome</name>
    <dbReference type="NCBI Taxonomy" id="412755"/>
    <lineage>
        <taxon>unclassified sequences</taxon>
        <taxon>metagenomes</taxon>
        <taxon>ecological metagenomes</taxon>
    </lineage>
</organism>
<sequence length="250" mass="28033">MAEGHNYQLLTAIVKIVRPKNSPVLGIADGIGKFMWLPTDKIIISHPQQFDVWQTTIFAIDHTWKITWKEEQNWEQYKNTYSNTKPIIQPVPSMFIQQTVPQAQMPPTQSTMPINQPIVPTTATQPANHPEPSTTTAPPNMFQPSQTIPEPLQGSIPNTSSDSIISPPQVGKDVYLAIIANELTSIRKLFELFINPPKLITADELVVENMKVKTMEQITEEFGAPPAEEEALINKQLESKTNKGKLPNIF</sequence>